<dbReference type="InterPro" id="IPR000719">
    <property type="entry name" value="Prot_kinase_dom"/>
</dbReference>
<evidence type="ECO:0000256" key="5">
    <source>
        <dbReference type="ARBA" id="ARBA00022777"/>
    </source>
</evidence>
<evidence type="ECO:0000259" key="11">
    <source>
        <dbReference type="PROSITE" id="PS50011"/>
    </source>
</evidence>
<dbReference type="SMART" id="SM00220">
    <property type="entry name" value="S_TKc"/>
    <property type="match status" value="1"/>
</dbReference>
<dbReference type="EnsemblPlants" id="TuG1812G0300000083.01.T01">
    <property type="protein sequence ID" value="TuG1812G0300000083.01.T01"/>
    <property type="gene ID" value="TuG1812G0300000083.01"/>
</dbReference>
<dbReference type="EC" id="2.7.11.1" evidence="1"/>
<dbReference type="PROSITE" id="PS00107">
    <property type="entry name" value="PROTEIN_KINASE_ATP"/>
    <property type="match status" value="1"/>
</dbReference>
<protein>
    <recommendedName>
        <fullName evidence="1">non-specific serine/threonine protein kinase</fullName>
        <ecNumber evidence="1">2.7.11.1</ecNumber>
    </recommendedName>
</protein>
<dbReference type="Gene3D" id="1.10.510.10">
    <property type="entry name" value="Transferase(Phosphotransferase) domain 1"/>
    <property type="match status" value="1"/>
</dbReference>
<keyword evidence="2 10" id="KW-0723">Serine/threonine-protein kinase</keyword>
<keyword evidence="4 9" id="KW-0547">Nucleotide-binding</keyword>
<dbReference type="PANTHER" id="PTHR45707">
    <property type="entry name" value="C2 CALCIUM/LIPID-BINDING PLANT PHOSPHORIBOSYLTRANSFERASE FAMILY PROTEIN"/>
    <property type="match status" value="1"/>
</dbReference>
<comment type="similarity">
    <text evidence="10">Belongs to the protein kinase superfamily.</text>
</comment>
<dbReference type="GO" id="GO:0004674">
    <property type="term" value="F:protein serine/threonine kinase activity"/>
    <property type="evidence" value="ECO:0007669"/>
    <property type="project" value="UniProtKB-KW"/>
</dbReference>
<keyword evidence="13" id="KW-1185">Reference proteome</keyword>
<keyword evidence="3" id="KW-0808">Transferase</keyword>
<feature type="binding site" evidence="9">
    <location>
        <position position="48"/>
    </location>
    <ligand>
        <name>ATP</name>
        <dbReference type="ChEBI" id="CHEBI:30616"/>
    </ligand>
</feature>
<reference evidence="12" key="3">
    <citation type="submission" date="2022-06" db="UniProtKB">
        <authorList>
            <consortium name="EnsemblPlants"/>
        </authorList>
    </citation>
    <scope>IDENTIFICATION</scope>
</reference>
<evidence type="ECO:0000256" key="6">
    <source>
        <dbReference type="ARBA" id="ARBA00022840"/>
    </source>
</evidence>
<evidence type="ECO:0000256" key="8">
    <source>
        <dbReference type="ARBA" id="ARBA00048679"/>
    </source>
</evidence>
<keyword evidence="5" id="KW-0418">Kinase</keyword>
<dbReference type="FunFam" id="1.10.510.10:FF:001023">
    <property type="entry name" value="Os07g0541700 protein"/>
    <property type="match status" value="1"/>
</dbReference>
<dbReference type="SUPFAM" id="SSF56112">
    <property type="entry name" value="Protein kinase-like (PK-like)"/>
    <property type="match status" value="1"/>
</dbReference>
<evidence type="ECO:0000256" key="3">
    <source>
        <dbReference type="ARBA" id="ARBA00022679"/>
    </source>
</evidence>
<dbReference type="Gene3D" id="3.30.200.20">
    <property type="entry name" value="Phosphorylase Kinase, domain 1"/>
    <property type="match status" value="1"/>
</dbReference>
<dbReference type="Pfam" id="PF00069">
    <property type="entry name" value="Pkinase"/>
    <property type="match status" value="1"/>
</dbReference>
<evidence type="ECO:0000256" key="1">
    <source>
        <dbReference type="ARBA" id="ARBA00012513"/>
    </source>
</evidence>
<dbReference type="Gramene" id="TuG1812G0300000083.01.T01">
    <property type="protein sequence ID" value="TuG1812G0300000083.01.T01"/>
    <property type="gene ID" value="TuG1812G0300000083.01"/>
</dbReference>
<dbReference type="Proteomes" id="UP000015106">
    <property type="component" value="Chromosome 3"/>
</dbReference>
<feature type="domain" description="Protein kinase" evidence="11">
    <location>
        <begin position="20"/>
        <end position="307"/>
    </location>
</feature>
<proteinExistence type="inferred from homology"/>
<dbReference type="AlphaFoldDB" id="A0A8R7PLP2"/>
<dbReference type="InterPro" id="IPR008271">
    <property type="entry name" value="Ser/Thr_kinase_AS"/>
</dbReference>
<organism evidence="12 13">
    <name type="scientific">Triticum urartu</name>
    <name type="common">Red wild einkorn</name>
    <name type="synonym">Crithodium urartu</name>
    <dbReference type="NCBI Taxonomy" id="4572"/>
    <lineage>
        <taxon>Eukaryota</taxon>
        <taxon>Viridiplantae</taxon>
        <taxon>Streptophyta</taxon>
        <taxon>Embryophyta</taxon>
        <taxon>Tracheophyta</taxon>
        <taxon>Spermatophyta</taxon>
        <taxon>Magnoliopsida</taxon>
        <taxon>Liliopsida</taxon>
        <taxon>Poales</taxon>
        <taxon>Poaceae</taxon>
        <taxon>BOP clade</taxon>
        <taxon>Pooideae</taxon>
        <taxon>Triticodae</taxon>
        <taxon>Triticeae</taxon>
        <taxon>Triticinae</taxon>
        <taxon>Triticum</taxon>
    </lineage>
</organism>
<dbReference type="PANTHER" id="PTHR45707:SF76">
    <property type="entry name" value="PROTEIN KINASE DOMAIN-CONTAINING PROTEIN"/>
    <property type="match status" value="1"/>
</dbReference>
<dbReference type="GO" id="GO:0005524">
    <property type="term" value="F:ATP binding"/>
    <property type="evidence" value="ECO:0007669"/>
    <property type="project" value="UniProtKB-UniRule"/>
</dbReference>
<dbReference type="PROSITE" id="PS00108">
    <property type="entry name" value="PROTEIN_KINASE_ST"/>
    <property type="match status" value="1"/>
</dbReference>
<evidence type="ECO:0000256" key="7">
    <source>
        <dbReference type="ARBA" id="ARBA00047899"/>
    </source>
</evidence>
<dbReference type="PIRSF" id="PIRSF000654">
    <property type="entry name" value="Integrin-linked_kinase"/>
    <property type="match status" value="1"/>
</dbReference>
<reference evidence="12" key="2">
    <citation type="submission" date="2018-03" db="EMBL/GenBank/DDBJ databases">
        <title>The Triticum urartu genome reveals the dynamic nature of wheat genome evolution.</title>
        <authorList>
            <person name="Ling H."/>
            <person name="Ma B."/>
            <person name="Shi X."/>
            <person name="Liu H."/>
            <person name="Dong L."/>
            <person name="Sun H."/>
            <person name="Cao Y."/>
            <person name="Gao Q."/>
            <person name="Zheng S."/>
            <person name="Li Y."/>
            <person name="Yu Y."/>
            <person name="Du H."/>
            <person name="Qi M."/>
            <person name="Li Y."/>
            <person name="Yu H."/>
            <person name="Cui Y."/>
            <person name="Wang N."/>
            <person name="Chen C."/>
            <person name="Wu H."/>
            <person name="Zhao Y."/>
            <person name="Zhang J."/>
            <person name="Li Y."/>
            <person name="Zhou W."/>
            <person name="Zhang B."/>
            <person name="Hu W."/>
            <person name="Eijk M."/>
            <person name="Tang J."/>
            <person name="Witsenboer H."/>
            <person name="Zhao S."/>
            <person name="Li Z."/>
            <person name="Zhang A."/>
            <person name="Wang D."/>
            <person name="Liang C."/>
        </authorList>
    </citation>
    <scope>NUCLEOTIDE SEQUENCE [LARGE SCALE GENOMIC DNA]</scope>
    <source>
        <strain evidence="12">cv. G1812</strain>
    </source>
</reference>
<reference evidence="13" key="1">
    <citation type="journal article" date="2013" name="Nature">
        <title>Draft genome of the wheat A-genome progenitor Triticum urartu.</title>
        <authorList>
            <person name="Ling H.Q."/>
            <person name="Zhao S."/>
            <person name="Liu D."/>
            <person name="Wang J."/>
            <person name="Sun H."/>
            <person name="Zhang C."/>
            <person name="Fan H."/>
            <person name="Li D."/>
            <person name="Dong L."/>
            <person name="Tao Y."/>
            <person name="Gao C."/>
            <person name="Wu H."/>
            <person name="Li Y."/>
            <person name="Cui Y."/>
            <person name="Guo X."/>
            <person name="Zheng S."/>
            <person name="Wang B."/>
            <person name="Yu K."/>
            <person name="Liang Q."/>
            <person name="Yang W."/>
            <person name="Lou X."/>
            <person name="Chen J."/>
            <person name="Feng M."/>
            <person name="Jian J."/>
            <person name="Zhang X."/>
            <person name="Luo G."/>
            <person name="Jiang Y."/>
            <person name="Liu J."/>
            <person name="Wang Z."/>
            <person name="Sha Y."/>
            <person name="Zhang B."/>
            <person name="Wu H."/>
            <person name="Tang D."/>
            <person name="Shen Q."/>
            <person name="Xue P."/>
            <person name="Zou S."/>
            <person name="Wang X."/>
            <person name="Liu X."/>
            <person name="Wang F."/>
            <person name="Yang Y."/>
            <person name="An X."/>
            <person name="Dong Z."/>
            <person name="Zhang K."/>
            <person name="Zhang X."/>
            <person name="Luo M.C."/>
            <person name="Dvorak J."/>
            <person name="Tong Y."/>
            <person name="Wang J."/>
            <person name="Yang H."/>
            <person name="Li Z."/>
            <person name="Wang D."/>
            <person name="Zhang A."/>
            <person name="Wang J."/>
        </authorList>
    </citation>
    <scope>NUCLEOTIDE SEQUENCE</scope>
    <source>
        <strain evidence="13">cv. G1812</strain>
    </source>
</reference>
<evidence type="ECO:0000256" key="4">
    <source>
        <dbReference type="ARBA" id="ARBA00022741"/>
    </source>
</evidence>
<comment type="catalytic activity">
    <reaction evidence="7">
        <text>L-threonyl-[protein] + ATP = O-phospho-L-threonyl-[protein] + ADP + H(+)</text>
        <dbReference type="Rhea" id="RHEA:46608"/>
        <dbReference type="Rhea" id="RHEA-COMP:11060"/>
        <dbReference type="Rhea" id="RHEA-COMP:11605"/>
        <dbReference type="ChEBI" id="CHEBI:15378"/>
        <dbReference type="ChEBI" id="CHEBI:30013"/>
        <dbReference type="ChEBI" id="CHEBI:30616"/>
        <dbReference type="ChEBI" id="CHEBI:61977"/>
        <dbReference type="ChEBI" id="CHEBI:456216"/>
        <dbReference type="EC" id="2.7.11.1"/>
    </reaction>
</comment>
<evidence type="ECO:0000256" key="9">
    <source>
        <dbReference type="PROSITE-ProRule" id="PRU10141"/>
    </source>
</evidence>
<sequence>MADGPSRVPLHSLEIMTDNFSQGRVLGSGSYGKVYLGAREDGQKIAVKILHDMPGHDDVQFDKEFYNLVNLQHQNIVELVGYCHETRQEYLPYNKPKVLANVTKRALCFEYMENGSLSDCLSDEFKGHGWRNRYAIIKGISNGLKYLHEELKTPIFHLDLKPANILLDKKMIPKIADFGLSRFFMEDKSYSTDSPIGTRGYLPPEFIDHGIISNKLDIFSLGVVVIKIIAGSKGHCRSAEMTSEQFTEIVHGNWMTRLQSEASGDLLESYSEQVNRCIVIALSCVEDDRQKRPTIGDIVNMLTDTET</sequence>
<evidence type="ECO:0000313" key="12">
    <source>
        <dbReference type="EnsemblPlants" id="TuG1812G0300000083.01.T01"/>
    </source>
</evidence>
<evidence type="ECO:0000256" key="10">
    <source>
        <dbReference type="RuleBase" id="RU000304"/>
    </source>
</evidence>
<accession>A0A8R7PLP2</accession>
<evidence type="ECO:0000313" key="13">
    <source>
        <dbReference type="Proteomes" id="UP000015106"/>
    </source>
</evidence>
<evidence type="ECO:0000256" key="2">
    <source>
        <dbReference type="ARBA" id="ARBA00022527"/>
    </source>
</evidence>
<dbReference type="PROSITE" id="PS50011">
    <property type="entry name" value="PROTEIN_KINASE_DOM"/>
    <property type="match status" value="1"/>
</dbReference>
<comment type="catalytic activity">
    <reaction evidence="8">
        <text>L-seryl-[protein] + ATP = O-phospho-L-seryl-[protein] + ADP + H(+)</text>
        <dbReference type="Rhea" id="RHEA:17989"/>
        <dbReference type="Rhea" id="RHEA-COMP:9863"/>
        <dbReference type="Rhea" id="RHEA-COMP:11604"/>
        <dbReference type="ChEBI" id="CHEBI:15378"/>
        <dbReference type="ChEBI" id="CHEBI:29999"/>
        <dbReference type="ChEBI" id="CHEBI:30616"/>
        <dbReference type="ChEBI" id="CHEBI:83421"/>
        <dbReference type="ChEBI" id="CHEBI:456216"/>
        <dbReference type="EC" id="2.7.11.1"/>
    </reaction>
</comment>
<name>A0A8R7PLP2_TRIUA</name>
<keyword evidence="6 9" id="KW-0067">ATP-binding</keyword>
<dbReference type="InterPro" id="IPR017441">
    <property type="entry name" value="Protein_kinase_ATP_BS"/>
</dbReference>
<dbReference type="InterPro" id="IPR011009">
    <property type="entry name" value="Kinase-like_dom_sf"/>
</dbReference>